<dbReference type="InterPro" id="IPR046357">
    <property type="entry name" value="PPIase_dom_sf"/>
</dbReference>
<dbReference type="RefSeq" id="WP_376867511.1">
    <property type="nucleotide sequence ID" value="NZ_JBHRYB010000014.1"/>
</dbReference>
<dbReference type="Proteomes" id="UP001595722">
    <property type="component" value="Unassembled WGS sequence"/>
</dbReference>
<dbReference type="GO" id="GO:0003755">
    <property type="term" value="F:peptidyl-prolyl cis-trans isomerase activity"/>
    <property type="evidence" value="ECO:0007669"/>
    <property type="project" value="UniProtKB-EC"/>
</dbReference>
<evidence type="ECO:0000256" key="4">
    <source>
        <dbReference type="ARBA" id="ARBA00023235"/>
    </source>
</evidence>
<dbReference type="Pfam" id="PF00254">
    <property type="entry name" value="FKBP_C"/>
    <property type="match status" value="1"/>
</dbReference>
<dbReference type="SUPFAM" id="SSF54534">
    <property type="entry name" value="FKBP-like"/>
    <property type="match status" value="1"/>
</dbReference>
<evidence type="ECO:0000259" key="7">
    <source>
        <dbReference type="PROSITE" id="PS50059"/>
    </source>
</evidence>
<protein>
    <recommendedName>
        <fullName evidence="6">Peptidyl-prolyl cis-trans isomerase</fullName>
        <ecNumber evidence="6">5.2.1.8</ecNumber>
    </recommendedName>
</protein>
<gene>
    <name evidence="8" type="primary">fkpB</name>
    <name evidence="8" type="ORF">ACFOMG_14060</name>
</gene>
<accession>A0ABV7VUJ1</accession>
<keyword evidence="9" id="KW-1185">Reference proteome</keyword>
<evidence type="ECO:0000256" key="6">
    <source>
        <dbReference type="RuleBase" id="RU003915"/>
    </source>
</evidence>
<evidence type="ECO:0000313" key="8">
    <source>
        <dbReference type="EMBL" id="MFC3681224.1"/>
    </source>
</evidence>
<comment type="similarity">
    <text evidence="2 6">Belongs to the FKBP-type PPIase family.</text>
</comment>
<reference evidence="9" key="1">
    <citation type="journal article" date="2019" name="Int. J. Syst. Evol. Microbiol.">
        <title>The Global Catalogue of Microorganisms (GCM) 10K type strain sequencing project: providing services to taxonomists for standard genome sequencing and annotation.</title>
        <authorList>
            <consortium name="The Broad Institute Genomics Platform"/>
            <consortium name="The Broad Institute Genome Sequencing Center for Infectious Disease"/>
            <person name="Wu L."/>
            <person name="Ma J."/>
        </authorList>
    </citation>
    <scope>NUCLEOTIDE SEQUENCE [LARGE SCALE GENOMIC DNA]</scope>
    <source>
        <strain evidence="9">KCTC 42424</strain>
    </source>
</reference>
<sequence>MSVAIIQQGSQITMHFALKLAEDQVVDSTFEREPASFVLGDGNLLPGFEEYLLGLTTGDKKLFEVPPEKAFGQPNPQNQQEMKRKDFPVDMPVAPGLMVSFADAQGQELPGVIDKVEGDWVTVDFNHPLAGKTLIFEVQILEVRPEVKDAD</sequence>
<evidence type="ECO:0000256" key="3">
    <source>
        <dbReference type="ARBA" id="ARBA00023110"/>
    </source>
</evidence>
<dbReference type="EC" id="5.2.1.8" evidence="6"/>
<dbReference type="PANTHER" id="PTHR47861:SF4">
    <property type="entry name" value="FKBP-TYPE 16 KDA PEPTIDYL-PROLYL CIS-TRANS ISOMERASE"/>
    <property type="match status" value="1"/>
</dbReference>
<evidence type="ECO:0000313" key="9">
    <source>
        <dbReference type="Proteomes" id="UP001595722"/>
    </source>
</evidence>
<evidence type="ECO:0000256" key="1">
    <source>
        <dbReference type="ARBA" id="ARBA00000971"/>
    </source>
</evidence>
<name>A0ABV7VUJ1_9GAMM</name>
<dbReference type="NCBIfam" id="NF011676">
    <property type="entry name" value="PRK15095.1"/>
    <property type="match status" value="1"/>
</dbReference>
<keyword evidence="3 5" id="KW-0697">Rotamase</keyword>
<dbReference type="PROSITE" id="PS50059">
    <property type="entry name" value="FKBP_PPIASE"/>
    <property type="match status" value="1"/>
</dbReference>
<comment type="caution">
    <text evidence="8">The sequence shown here is derived from an EMBL/GenBank/DDBJ whole genome shotgun (WGS) entry which is preliminary data.</text>
</comment>
<organism evidence="8 9">
    <name type="scientific">Bacterioplanoides pacificum</name>
    <dbReference type="NCBI Taxonomy" id="1171596"/>
    <lineage>
        <taxon>Bacteria</taxon>
        <taxon>Pseudomonadati</taxon>
        <taxon>Pseudomonadota</taxon>
        <taxon>Gammaproteobacteria</taxon>
        <taxon>Oceanospirillales</taxon>
        <taxon>Oceanospirillaceae</taxon>
        <taxon>Bacterioplanoides</taxon>
    </lineage>
</organism>
<dbReference type="EMBL" id="JBHRYB010000014">
    <property type="protein sequence ID" value="MFC3681224.1"/>
    <property type="molecule type" value="Genomic_DNA"/>
</dbReference>
<evidence type="ECO:0000256" key="5">
    <source>
        <dbReference type="PROSITE-ProRule" id="PRU00277"/>
    </source>
</evidence>
<dbReference type="PANTHER" id="PTHR47861">
    <property type="entry name" value="FKBP-TYPE PEPTIDYL-PROLYL CIS-TRANS ISOMERASE SLYD"/>
    <property type="match status" value="1"/>
</dbReference>
<feature type="domain" description="PPIase FKBP-type" evidence="7">
    <location>
        <begin position="9"/>
        <end position="144"/>
    </location>
</feature>
<dbReference type="Gene3D" id="3.10.50.40">
    <property type="match status" value="1"/>
</dbReference>
<evidence type="ECO:0000256" key="2">
    <source>
        <dbReference type="ARBA" id="ARBA00006577"/>
    </source>
</evidence>
<dbReference type="InterPro" id="IPR001179">
    <property type="entry name" value="PPIase_FKBP_dom"/>
</dbReference>
<keyword evidence="4 5" id="KW-0413">Isomerase</keyword>
<comment type="catalytic activity">
    <reaction evidence="1 5 6">
        <text>[protein]-peptidylproline (omega=180) = [protein]-peptidylproline (omega=0)</text>
        <dbReference type="Rhea" id="RHEA:16237"/>
        <dbReference type="Rhea" id="RHEA-COMP:10747"/>
        <dbReference type="Rhea" id="RHEA-COMP:10748"/>
        <dbReference type="ChEBI" id="CHEBI:83833"/>
        <dbReference type="ChEBI" id="CHEBI:83834"/>
        <dbReference type="EC" id="5.2.1.8"/>
    </reaction>
</comment>
<proteinExistence type="inferred from homology"/>